<evidence type="ECO:0000256" key="7">
    <source>
        <dbReference type="SAM" id="Phobius"/>
    </source>
</evidence>
<dbReference type="Pfam" id="PF01925">
    <property type="entry name" value="TauE"/>
    <property type="match status" value="1"/>
</dbReference>
<feature type="transmembrane region" description="Helical" evidence="7">
    <location>
        <begin position="184"/>
        <end position="203"/>
    </location>
</feature>
<accession>A0A6J6VUI7</accession>
<dbReference type="EMBL" id="CAFAAB010000005">
    <property type="protein sequence ID" value="CAB4774488.1"/>
    <property type="molecule type" value="Genomic_DNA"/>
</dbReference>
<sequence length="255" mass="27053">MIANSLPIGWRLSIYLLAGIAAGISNGIAGGGTFITFPTMLAMGVPALQANVSSSVGVLPSYVGGIRGYRQELLQRWPLVRQLLPACLAGVATGASLLLLGRPETFRVIVPWLILAATLLFATGPAITRRIAHLGHHGLRTRALHIGMFVVSVYGGYFGAGLGIMLLALMGLTLPDDLDTLQGLRSALSTIINAAAALIFLFRGHLVAEAVIMLFFGTLIGGYFGTKLIRRLRPVTVRILIVTIGLATSLNLLFR</sequence>
<dbReference type="AlphaFoldDB" id="A0A6J6VUI7"/>
<feature type="transmembrane region" description="Helical" evidence="7">
    <location>
        <begin position="83"/>
        <end position="102"/>
    </location>
</feature>
<evidence type="ECO:0000256" key="1">
    <source>
        <dbReference type="ARBA" id="ARBA00004651"/>
    </source>
</evidence>
<dbReference type="PANTHER" id="PTHR30269">
    <property type="entry name" value="TRANSMEMBRANE PROTEIN YFCA"/>
    <property type="match status" value="1"/>
</dbReference>
<feature type="transmembrane region" description="Helical" evidence="7">
    <location>
        <begin position="210"/>
        <end position="229"/>
    </location>
</feature>
<proteinExistence type="predicted"/>
<evidence type="ECO:0000256" key="2">
    <source>
        <dbReference type="ARBA" id="ARBA00022448"/>
    </source>
</evidence>
<keyword evidence="4 7" id="KW-0812">Transmembrane</keyword>
<keyword evidence="5 7" id="KW-1133">Transmembrane helix</keyword>
<keyword evidence="3" id="KW-1003">Cell membrane</keyword>
<keyword evidence="2" id="KW-0813">Transport</keyword>
<feature type="transmembrane region" description="Helical" evidence="7">
    <location>
        <begin position="235"/>
        <end position="254"/>
    </location>
</feature>
<feature type="transmembrane region" description="Helical" evidence="7">
    <location>
        <begin position="108"/>
        <end position="127"/>
    </location>
</feature>
<feature type="transmembrane region" description="Helical" evidence="7">
    <location>
        <begin position="41"/>
        <end position="63"/>
    </location>
</feature>
<feature type="transmembrane region" description="Helical" evidence="7">
    <location>
        <begin position="148"/>
        <end position="172"/>
    </location>
</feature>
<keyword evidence="6 7" id="KW-0472">Membrane</keyword>
<feature type="transmembrane region" description="Helical" evidence="7">
    <location>
        <begin position="12"/>
        <end position="35"/>
    </location>
</feature>
<protein>
    <submittedName>
        <fullName evidence="8">Unannotated protein</fullName>
    </submittedName>
</protein>
<evidence type="ECO:0000256" key="3">
    <source>
        <dbReference type="ARBA" id="ARBA00022475"/>
    </source>
</evidence>
<dbReference type="InterPro" id="IPR002781">
    <property type="entry name" value="TM_pro_TauE-like"/>
</dbReference>
<dbReference type="GO" id="GO:0005886">
    <property type="term" value="C:plasma membrane"/>
    <property type="evidence" value="ECO:0007669"/>
    <property type="project" value="UniProtKB-SubCell"/>
</dbReference>
<comment type="subcellular location">
    <subcellularLocation>
        <location evidence="1">Cell membrane</location>
        <topology evidence="1">Multi-pass membrane protein</topology>
    </subcellularLocation>
</comment>
<evidence type="ECO:0000313" key="8">
    <source>
        <dbReference type="EMBL" id="CAB4774488.1"/>
    </source>
</evidence>
<dbReference type="PANTHER" id="PTHR30269:SF0">
    <property type="entry name" value="MEMBRANE TRANSPORTER PROTEIN YFCA-RELATED"/>
    <property type="match status" value="1"/>
</dbReference>
<evidence type="ECO:0000256" key="5">
    <source>
        <dbReference type="ARBA" id="ARBA00022989"/>
    </source>
</evidence>
<reference evidence="8" key="1">
    <citation type="submission" date="2020-05" db="EMBL/GenBank/DDBJ databases">
        <authorList>
            <person name="Chiriac C."/>
            <person name="Salcher M."/>
            <person name="Ghai R."/>
            <person name="Kavagutti S V."/>
        </authorList>
    </citation>
    <scope>NUCLEOTIDE SEQUENCE</scope>
</reference>
<evidence type="ECO:0000256" key="6">
    <source>
        <dbReference type="ARBA" id="ARBA00023136"/>
    </source>
</evidence>
<evidence type="ECO:0000256" key="4">
    <source>
        <dbReference type="ARBA" id="ARBA00022692"/>
    </source>
</evidence>
<gene>
    <name evidence="8" type="ORF">UFOPK2958_00106</name>
</gene>
<organism evidence="8">
    <name type="scientific">freshwater metagenome</name>
    <dbReference type="NCBI Taxonomy" id="449393"/>
    <lineage>
        <taxon>unclassified sequences</taxon>
        <taxon>metagenomes</taxon>
        <taxon>ecological metagenomes</taxon>
    </lineage>
</organism>
<dbReference type="InterPro" id="IPR052017">
    <property type="entry name" value="TSUP"/>
</dbReference>
<name>A0A6J6VUI7_9ZZZZ</name>